<reference evidence="1 2" key="1">
    <citation type="submission" date="2018-01" db="EMBL/GenBank/DDBJ databases">
        <authorList>
            <person name="Gaut B.S."/>
            <person name="Morton B.R."/>
            <person name="Clegg M.T."/>
            <person name="Duvall M.R."/>
        </authorList>
    </citation>
    <scope>NUCLEOTIDE SEQUENCE [LARGE SCALE GENOMIC DNA]</scope>
    <source>
        <strain evidence="1">Cupriavidus taiwanensis cmp 52</strain>
    </source>
</reference>
<evidence type="ECO:0000313" key="2">
    <source>
        <dbReference type="Proteomes" id="UP000256805"/>
    </source>
</evidence>
<sequence length="38" mass="4382">MKNINHTRSSISDDIRNILCSSANMRRAIPLILRLLMN</sequence>
<proteinExistence type="predicted"/>
<dbReference type="Proteomes" id="UP000256805">
    <property type="component" value="Unassembled WGS sequence"/>
</dbReference>
<gene>
    <name evidence="1" type="ORF">CBM2634_U410003</name>
</gene>
<protein>
    <submittedName>
        <fullName evidence="1">Uncharacterized protein</fullName>
    </submittedName>
</protein>
<accession>A0A375JE78</accession>
<name>A0A375JE78_9BURK</name>
<dbReference type="AlphaFoldDB" id="A0A375JE78"/>
<evidence type="ECO:0000313" key="1">
    <source>
        <dbReference type="EMBL" id="SPS02881.1"/>
    </source>
</evidence>
<organism evidence="1 2">
    <name type="scientific">Cupriavidus taiwanensis</name>
    <dbReference type="NCBI Taxonomy" id="164546"/>
    <lineage>
        <taxon>Bacteria</taxon>
        <taxon>Pseudomonadati</taxon>
        <taxon>Pseudomonadota</taxon>
        <taxon>Betaproteobacteria</taxon>
        <taxon>Burkholderiales</taxon>
        <taxon>Burkholderiaceae</taxon>
        <taxon>Cupriavidus</taxon>
    </lineage>
</organism>
<dbReference type="EMBL" id="OVTA01000107">
    <property type="protein sequence ID" value="SPS02881.1"/>
    <property type="molecule type" value="Genomic_DNA"/>
</dbReference>